<feature type="transmembrane region" description="Helical" evidence="9">
    <location>
        <begin position="54"/>
        <end position="75"/>
    </location>
</feature>
<dbReference type="InterPro" id="IPR050681">
    <property type="entry name" value="CDF/SLC30A"/>
</dbReference>
<comment type="caution">
    <text evidence="12">The sequence shown here is derived from an EMBL/GenBank/DDBJ whole genome shotgun (WGS) entry which is preliminary data.</text>
</comment>
<dbReference type="GO" id="GO:0005886">
    <property type="term" value="C:plasma membrane"/>
    <property type="evidence" value="ECO:0007669"/>
    <property type="project" value="TreeGrafter"/>
</dbReference>
<evidence type="ECO:0000259" key="10">
    <source>
        <dbReference type="Pfam" id="PF01545"/>
    </source>
</evidence>
<dbReference type="Pfam" id="PF16916">
    <property type="entry name" value="ZT_dimer"/>
    <property type="match status" value="1"/>
</dbReference>
<protein>
    <submittedName>
        <fullName evidence="12">Cation diffusion facilitator family transporter</fullName>
    </submittedName>
</protein>
<feature type="transmembrane region" description="Helical" evidence="9">
    <location>
        <begin position="162"/>
        <end position="188"/>
    </location>
</feature>
<keyword evidence="7" id="KW-0406">Ion transport</keyword>
<feature type="transmembrane region" description="Helical" evidence="9">
    <location>
        <begin position="126"/>
        <end position="150"/>
    </location>
</feature>
<accession>A0A9X1IK66</accession>
<gene>
    <name evidence="12" type="ORF">LHA35_22765</name>
</gene>
<feature type="domain" description="Cation efflux protein transmembrane" evidence="10">
    <location>
        <begin position="31"/>
        <end position="219"/>
    </location>
</feature>
<dbReference type="Gene3D" id="1.20.1510.10">
    <property type="entry name" value="Cation efflux protein transmembrane domain"/>
    <property type="match status" value="1"/>
</dbReference>
<sequence length="309" mass="32896">MHGGHGHAPAAADAPVGSSAAARHKRRLAWALGLTLTYMAAEVVGGLLTGSLALLADAAHMLTDAGGLALALLAIRFGERPATPQRTYGYLRAEILSALANAVVLLLLTVYILYEAYRRFVEPPEVLGWPMLLVAVVGLAVNLASMRLLAGGSSESLNIQGAYFEVLSDMLGSLGVIIAALVIMATGWTLADPIIGAGIGLFIVPRTWNLLSQAAHILLEGAPPRVDVKLMERGIGEIRDVAAVHDLHVWTITSGLDAMSAHVVVRNGADHARVLRDVRTLVAERFGIDHVTAQVEDERLRETEARLRV</sequence>
<keyword evidence="6 9" id="KW-1133">Transmembrane helix</keyword>
<evidence type="ECO:0000256" key="3">
    <source>
        <dbReference type="ARBA" id="ARBA00022448"/>
    </source>
</evidence>
<evidence type="ECO:0000256" key="7">
    <source>
        <dbReference type="ARBA" id="ARBA00023065"/>
    </source>
</evidence>
<dbReference type="Pfam" id="PF01545">
    <property type="entry name" value="Cation_efflux"/>
    <property type="match status" value="1"/>
</dbReference>
<dbReference type="Proteomes" id="UP001139311">
    <property type="component" value="Unassembled WGS sequence"/>
</dbReference>
<dbReference type="InterPro" id="IPR058533">
    <property type="entry name" value="Cation_efflux_TM"/>
</dbReference>
<organism evidence="12 13">
    <name type="scientific">Roseicella aerolata</name>
    <dbReference type="NCBI Taxonomy" id="2883479"/>
    <lineage>
        <taxon>Bacteria</taxon>
        <taxon>Pseudomonadati</taxon>
        <taxon>Pseudomonadota</taxon>
        <taxon>Alphaproteobacteria</taxon>
        <taxon>Acetobacterales</taxon>
        <taxon>Roseomonadaceae</taxon>
        <taxon>Roseicella</taxon>
    </lineage>
</organism>
<evidence type="ECO:0000256" key="6">
    <source>
        <dbReference type="ARBA" id="ARBA00022989"/>
    </source>
</evidence>
<evidence type="ECO:0000313" key="12">
    <source>
        <dbReference type="EMBL" id="MCB4824555.1"/>
    </source>
</evidence>
<comment type="similarity">
    <text evidence="2">Belongs to the cation diffusion facilitator (CDF) transporter (TC 2.A.4) family. SLC30A subfamily.</text>
</comment>
<keyword evidence="8 9" id="KW-0472">Membrane</keyword>
<dbReference type="NCBIfam" id="TIGR01297">
    <property type="entry name" value="CDF"/>
    <property type="match status" value="1"/>
</dbReference>
<evidence type="ECO:0000256" key="1">
    <source>
        <dbReference type="ARBA" id="ARBA00004141"/>
    </source>
</evidence>
<dbReference type="EMBL" id="JAJAQI010000046">
    <property type="protein sequence ID" value="MCB4824555.1"/>
    <property type="molecule type" value="Genomic_DNA"/>
</dbReference>
<evidence type="ECO:0000256" key="2">
    <source>
        <dbReference type="ARBA" id="ARBA00008873"/>
    </source>
</evidence>
<dbReference type="PANTHER" id="PTHR11562:SF17">
    <property type="entry name" value="RE54080P-RELATED"/>
    <property type="match status" value="1"/>
</dbReference>
<dbReference type="InterPro" id="IPR027470">
    <property type="entry name" value="Cation_efflux_CTD"/>
</dbReference>
<dbReference type="SUPFAM" id="SSF160240">
    <property type="entry name" value="Cation efflux protein cytoplasmic domain-like"/>
    <property type="match status" value="1"/>
</dbReference>
<keyword evidence="5" id="KW-0864">Zinc transport</keyword>
<reference evidence="12" key="1">
    <citation type="submission" date="2021-10" db="EMBL/GenBank/DDBJ databases">
        <title>Roseicella aerolatum sp. nov., isolated from aerosols of e-waste dismantling site.</title>
        <authorList>
            <person name="Qin T."/>
        </authorList>
    </citation>
    <scope>NUCLEOTIDE SEQUENCE</scope>
    <source>
        <strain evidence="12">GB24</strain>
    </source>
</reference>
<evidence type="ECO:0000256" key="5">
    <source>
        <dbReference type="ARBA" id="ARBA00022906"/>
    </source>
</evidence>
<keyword evidence="13" id="KW-1185">Reference proteome</keyword>
<feature type="transmembrane region" description="Helical" evidence="9">
    <location>
        <begin position="28"/>
        <end position="48"/>
    </location>
</feature>
<feature type="transmembrane region" description="Helical" evidence="9">
    <location>
        <begin position="95"/>
        <end position="114"/>
    </location>
</feature>
<dbReference type="InterPro" id="IPR027469">
    <property type="entry name" value="Cation_efflux_TMD_sf"/>
</dbReference>
<dbReference type="InterPro" id="IPR036837">
    <property type="entry name" value="Cation_efflux_CTD_sf"/>
</dbReference>
<evidence type="ECO:0000256" key="8">
    <source>
        <dbReference type="ARBA" id="ARBA00023136"/>
    </source>
</evidence>
<dbReference type="InterPro" id="IPR002524">
    <property type="entry name" value="Cation_efflux"/>
</dbReference>
<name>A0A9X1IK66_9PROT</name>
<dbReference type="AlphaFoldDB" id="A0A9X1IK66"/>
<dbReference type="RefSeq" id="WP_226612442.1">
    <property type="nucleotide sequence ID" value="NZ_JAJAQI010000046.1"/>
</dbReference>
<proteinExistence type="inferred from homology"/>
<keyword evidence="3" id="KW-0813">Transport</keyword>
<dbReference type="GO" id="GO:0005385">
    <property type="term" value="F:zinc ion transmembrane transporter activity"/>
    <property type="evidence" value="ECO:0007669"/>
    <property type="project" value="TreeGrafter"/>
</dbReference>
<dbReference type="PANTHER" id="PTHR11562">
    <property type="entry name" value="CATION EFFLUX PROTEIN/ ZINC TRANSPORTER"/>
    <property type="match status" value="1"/>
</dbReference>
<evidence type="ECO:0000256" key="9">
    <source>
        <dbReference type="SAM" id="Phobius"/>
    </source>
</evidence>
<evidence type="ECO:0000259" key="11">
    <source>
        <dbReference type="Pfam" id="PF16916"/>
    </source>
</evidence>
<feature type="domain" description="Cation efflux protein cytoplasmic" evidence="11">
    <location>
        <begin position="223"/>
        <end position="297"/>
    </location>
</feature>
<comment type="subcellular location">
    <subcellularLocation>
        <location evidence="1">Membrane</location>
        <topology evidence="1">Multi-pass membrane protein</topology>
    </subcellularLocation>
</comment>
<keyword evidence="4 9" id="KW-0812">Transmembrane</keyword>
<evidence type="ECO:0000256" key="4">
    <source>
        <dbReference type="ARBA" id="ARBA00022692"/>
    </source>
</evidence>
<dbReference type="SUPFAM" id="SSF161111">
    <property type="entry name" value="Cation efflux protein transmembrane domain-like"/>
    <property type="match status" value="1"/>
</dbReference>
<keyword evidence="5" id="KW-0862">Zinc</keyword>
<evidence type="ECO:0000313" key="13">
    <source>
        <dbReference type="Proteomes" id="UP001139311"/>
    </source>
</evidence>